<reference evidence="2" key="1">
    <citation type="journal article" date="2023" name="PhytoFront">
        <title>Draft Genome Resources of Seven Strains of Tilletia horrida, Causal Agent of Kernel Smut of Rice.</title>
        <authorList>
            <person name="Khanal S."/>
            <person name="Antony Babu S."/>
            <person name="Zhou X.G."/>
        </authorList>
    </citation>
    <scope>NUCLEOTIDE SEQUENCE</scope>
    <source>
        <strain evidence="2">TX3</strain>
    </source>
</reference>
<feature type="compositionally biased region" description="Basic residues" evidence="1">
    <location>
        <begin position="209"/>
        <end position="231"/>
    </location>
</feature>
<feature type="compositionally biased region" description="Low complexity" evidence="1">
    <location>
        <begin position="262"/>
        <end position="271"/>
    </location>
</feature>
<feature type="compositionally biased region" description="Gly residues" evidence="1">
    <location>
        <begin position="581"/>
        <end position="607"/>
    </location>
</feature>
<feature type="compositionally biased region" description="Basic and acidic residues" evidence="1">
    <location>
        <begin position="1112"/>
        <end position="1130"/>
    </location>
</feature>
<feature type="compositionally biased region" description="Polar residues" evidence="1">
    <location>
        <begin position="680"/>
        <end position="695"/>
    </location>
</feature>
<feature type="compositionally biased region" description="Low complexity" evidence="1">
    <location>
        <begin position="1182"/>
        <end position="1214"/>
    </location>
</feature>
<feature type="region of interest" description="Disordered" evidence="1">
    <location>
        <begin position="1295"/>
        <end position="1490"/>
    </location>
</feature>
<feature type="region of interest" description="Disordered" evidence="1">
    <location>
        <begin position="501"/>
        <end position="532"/>
    </location>
</feature>
<dbReference type="PANTHER" id="PTHR28027:SF1">
    <property type="entry name" value="CAMP INDEPENDENT REGULATORY PROTEIN (AFU_ORTHOLOGUE AFUA_3G09640)"/>
    <property type="match status" value="1"/>
</dbReference>
<feature type="compositionally biased region" description="Low complexity" evidence="1">
    <location>
        <begin position="197"/>
        <end position="208"/>
    </location>
</feature>
<dbReference type="GO" id="GO:0003677">
    <property type="term" value="F:DNA binding"/>
    <property type="evidence" value="ECO:0007669"/>
    <property type="project" value="TreeGrafter"/>
</dbReference>
<organism evidence="2 3">
    <name type="scientific">Tilletia horrida</name>
    <dbReference type="NCBI Taxonomy" id="155126"/>
    <lineage>
        <taxon>Eukaryota</taxon>
        <taxon>Fungi</taxon>
        <taxon>Dikarya</taxon>
        <taxon>Basidiomycota</taxon>
        <taxon>Ustilaginomycotina</taxon>
        <taxon>Exobasidiomycetes</taxon>
        <taxon>Tilletiales</taxon>
        <taxon>Tilletiaceae</taxon>
        <taxon>Tilletia</taxon>
    </lineage>
</organism>
<feature type="region of interest" description="Disordered" evidence="1">
    <location>
        <begin position="924"/>
        <end position="1030"/>
    </location>
</feature>
<feature type="compositionally biased region" description="Low complexity" evidence="1">
    <location>
        <begin position="1348"/>
        <end position="1400"/>
    </location>
</feature>
<dbReference type="InterPro" id="IPR018608">
    <property type="entry name" value="Gti1/Pac2"/>
</dbReference>
<evidence type="ECO:0000313" key="3">
    <source>
        <dbReference type="Proteomes" id="UP001176521"/>
    </source>
</evidence>
<feature type="compositionally biased region" description="Gly residues" evidence="1">
    <location>
        <begin position="859"/>
        <end position="877"/>
    </location>
</feature>
<feature type="region of interest" description="Disordered" evidence="1">
    <location>
        <begin position="1"/>
        <end position="39"/>
    </location>
</feature>
<feature type="compositionally biased region" description="Polar residues" evidence="1">
    <location>
        <begin position="1335"/>
        <end position="1347"/>
    </location>
</feature>
<evidence type="ECO:0000256" key="1">
    <source>
        <dbReference type="SAM" id="MobiDB-lite"/>
    </source>
</evidence>
<feature type="compositionally biased region" description="Low complexity" evidence="1">
    <location>
        <begin position="1065"/>
        <end position="1079"/>
    </location>
</feature>
<feature type="compositionally biased region" description="Basic residues" evidence="1">
    <location>
        <begin position="152"/>
        <end position="174"/>
    </location>
</feature>
<dbReference type="Pfam" id="PF09729">
    <property type="entry name" value="Gti1_Pac2"/>
    <property type="match status" value="1"/>
</dbReference>
<feature type="compositionally biased region" description="Low complexity" evidence="1">
    <location>
        <begin position="843"/>
        <end position="858"/>
    </location>
</feature>
<feature type="compositionally biased region" description="Low complexity" evidence="1">
    <location>
        <begin position="1321"/>
        <end position="1334"/>
    </location>
</feature>
<evidence type="ECO:0000313" key="2">
    <source>
        <dbReference type="EMBL" id="KAK0523467.1"/>
    </source>
</evidence>
<feature type="compositionally biased region" description="Low complexity" evidence="1">
    <location>
        <begin position="1249"/>
        <end position="1258"/>
    </location>
</feature>
<feature type="compositionally biased region" description="Low complexity" evidence="1">
    <location>
        <begin position="1475"/>
        <end position="1490"/>
    </location>
</feature>
<feature type="compositionally biased region" description="Low complexity" evidence="1">
    <location>
        <begin position="141"/>
        <end position="151"/>
    </location>
</feature>
<dbReference type="PANTHER" id="PTHR28027">
    <property type="entry name" value="TRANSCRIPTIONAL REGULATOR MIT1"/>
    <property type="match status" value="1"/>
</dbReference>
<feature type="compositionally biased region" description="Low complexity" evidence="1">
    <location>
        <begin position="520"/>
        <end position="532"/>
    </location>
</feature>
<feature type="region of interest" description="Disordered" evidence="1">
    <location>
        <begin position="550"/>
        <end position="646"/>
    </location>
</feature>
<feature type="region of interest" description="Disordered" evidence="1">
    <location>
        <begin position="843"/>
        <end position="898"/>
    </location>
</feature>
<feature type="region of interest" description="Disordered" evidence="1">
    <location>
        <begin position="1065"/>
        <end position="1279"/>
    </location>
</feature>
<feature type="compositionally biased region" description="Low complexity" evidence="1">
    <location>
        <begin position="1443"/>
        <end position="1468"/>
    </location>
</feature>
<sequence length="1490" mass="151523">MGTTTNNTASNSSNSNNTFPSFAPYPSANNNSNSNNNNTASAAAAAAAAAAHSRQQSGSGLSTVSPHMAGMNMYGIYGGGGLSTMSNPSIMSTPEMGEQAGLLPPPGAPGLSAASSPHTTTAPLSHSGMVGLDGIPAAYMQQQQQQQQQQHQHQHQHYQQHHQHSHPHQQHQHQHLGSSAHAPVVPLSSGLPGMGLSGTPLLHLNNSSAHHHHQHPATHAHHQHHQHHNAHSHQQQYHPHPLSLNTSAKAMAPLPNTALPGSTSSSASSSAKPRLPVPYQPSEEASAQVVAAAAASGIETADPQALQHPTYIGHIKTAVDAILLLSACDHSVVTGKALAGTEVELADDGLPRPRRVTRRLLDGERASLIHSGSIFVWDEKEAGMRRWTDGRCWSASRVSGCFLTYRELEGKKKTPAQAALIAAQTGKPNTGGTSNTYKLDGLIKQSFSITTLTGRKLHIISYYTKRDIRENRLRKIHEDPHFRRALSASTSLFGNVNGITIPPPPAALPPASKKARSSGKGKAGAANGSMNNADYEAGVLQWAEEIDENEYQDPTSRTGTDDGNDTTDVLPGGNDNRSGDEGNGAAGGSGASGSGAKGAAAGGGSRGNGNSYGKDESQSKRKRGGGGGGDNSKNHGKGPNGTSNGYGFGNVARASASYGSAPPLPHAYDAYAARPIAGLPSSSHHQSSTYATTNPASAASRSGSGSSASGSAYSLSLNAGMLPPADGSGSSTAATSPVFSTAAGYAGQQDVGGAGGAAGPPSAAGQWWWQHGKGVPPPPPPPPSTLGGASNARSVLQNLHRDFGEHGQAVMQGTASSGVGANPVVGAGGNRTMLPSLSLSSLNNSSLRSADGPSLGPRGLAGGGSTSGSGSNGGAGGSMFSSLPPVGSHHRSVGGTGKLSSMALSHTLSAERPPLKRRFAEALPASTSSGAPLLDGASPADGGVSSANARSLPPLRPTLGRRKRSSSSGEIELRHVTGSGGGRLPTLKSLRTRQTSPASLPGPRSAGEQGSSPHFSGGGSVDGAGVAYPSSEFRNEDDVRLPPLSGGWSHARGNGPAAAAYRSTSLNASTTSATATATARGSYLSVTESSVREDYSIRHSRSASSDDEDVEMEHRRSSSHPYERGDDAYHHQQFQRRHVHPMRSGLQEPLARSQSRAEQESAVGALLSLRSGSGSGSGSGSQSGQRSNASRDAGRSENASASGSRSESARSVGGTPSPLVSATGNEEQEEVAPVYLSLSRPGEDDAHYSRSSSSRSSRPMLAALQTPLTDGTGVGRSLSGAGALLERSDSRAEAAYGLPTPAASDAALAGPGPSLTPAPVSQAPSPARTSAPASNDSNSKTSTSPVRSLSMLSNAGSASSSSSSLQSQGQRSSDGAPPPSSSSTSGSVSTADSTPMPATPADHHHAPASSGLSRMGANVGEAMDVDPQSRGSPSSRRTMGKKSGMTTATATATTVSGSSASETASPSGDKQNKKAAAPVVAPEPAHYPVY</sequence>
<feature type="region of interest" description="Disordered" evidence="1">
    <location>
        <begin position="679"/>
        <end position="711"/>
    </location>
</feature>
<comment type="caution">
    <text evidence="2">The sequence shown here is derived from an EMBL/GenBank/DDBJ whole genome shotgun (WGS) entry which is preliminary data.</text>
</comment>
<proteinExistence type="predicted"/>
<gene>
    <name evidence="2" type="primary">PTH2</name>
    <name evidence="2" type="ORF">OC842_006135</name>
</gene>
<keyword evidence="3" id="KW-1185">Reference proteome</keyword>
<accession>A0AAN6G6G6</accession>
<dbReference type="EMBL" id="JAPDMQ010000512">
    <property type="protein sequence ID" value="KAK0523467.1"/>
    <property type="molecule type" value="Genomic_DNA"/>
</dbReference>
<feature type="region of interest" description="Disordered" evidence="1">
    <location>
        <begin position="140"/>
        <end position="283"/>
    </location>
</feature>
<protein>
    <submittedName>
        <fullName evidence="2">Gluconate transport-inducing protein</fullName>
    </submittedName>
</protein>
<dbReference type="Proteomes" id="UP001176521">
    <property type="component" value="Unassembled WGS sequence"/>
</dbReference>
<name>A0AAN6G6G6_9BASI</name>
<feature type="compositionally biased region" description="Low complexity" evidence="1">
    <location>
        <begin position="696"/>
        <end position="711"/>
    </location>
</feature>
<feature type="region of interest" description="Disordered" evidence="1">
    <location>
        <begin position="88"/>
        <end position="128"/>
    </location>
</feature>
<feature type="compositionally biased region" description="Low complexity" evidence="1">
    <location>
        <begin position="1161"/>
        <end position="1172"/>
    </location>
</feature>